<accession>A0A165YLH2</accession>
<feature type="non-terminal residue" evidence="2">
    <location>
        <position position="368"/>
    </location>
</feature>
<dbReference type="AlphaFoldDB" id="A0A165YLH2"/>
<dbReference type="OrthoDB" id="3227833at2759"/>
<proteinExistence type="predicted"/>
<evidence type="ECO:0000256" key="1">
    <source>
        <dbReference type="SAM" id="MobiDB-lite"/>
    </source>
</evidence>
<feature type="compositionally biased region" description="Polar residues" evidence="1">
    <location>
        <begin position="173"/>
        <end position="182"/>
    </location>
</feature>
<name>A0A165YLH2_9AGAM</name>
<sequence length="368" mass="40225">RPSNYPMEILWCLEDCKNDPDVKISPGNESRPPMHMAVRNPDGTLIPEGVWDAIKGRNTGQTMTKMFFKSFFPTEWTEAITQLEQMQPLLRHCAAHWKVDHVLGNSLTSFSNSSTRPSKRHANQDLQPAVSKKPRNDEVTDSTLHRMHSRPRTTSDSAISGAPDASSILPMPQRTNTLGTASFSRKPPRIVVTGQDGETGDSVSILNTPKPQAVDTSCSNLTNLITLMQPPLDTQHALDLLAALVANPTFTTDEPSADFQAFLDRIEKADPVVFQDDPDNTGPAWGHSQFSAGSLTCTSVICSWSSVGSPFYACRLIAAALSTCHVARWLCRDTNPQPCFLSDNCLAATIDILWACWKAVDGASSTVS</sequence>
<gene>
    <name evidence="2" type="ORF">FIBSPDRAFT_704196</name>
</gene>
<protein>
    <submittedName>
        <fullName evidence="2">Uncharacterized protein</fullName>
    </submittedName>
</protein>
<evidence type="ECO:0000313" key="2">
    <source>
        <dbReference type="EMBL" id="KZP09687.1"/>
    </source>
</evidence>
<feature type="region of interest" description="Disordered" evidence="1">
    <location>
        <begin position="110"/>
        <end position="182"/>
    </location>
</feature>
<feature type="non-terminal residue" evidence="2">
    <location>
        <position position="1"/>
    </location>
</feature>
<dbReference type="STRING" id="436010.A0A165YLH2"/>
<organism evidence="2">
    <name type="scientific">Athelia psychrophila</name>
    <dbReference type="NCBI Taxonomy" id="1759441"/>
    <lineage>
        <taxon>Eukaryota</taxon>
        <taxon>Fungi</taxon>
        <taxon>Dikarya</taxon>
        <taxon>Basidiomycota</taxon>
        <taxon>Agaricomycotina</taxon>
        <taxon>Agaricomycetes</taxon>
        <taxon>Agaricomycetidae</taxon>
        <taxon>Atheliales</taxon>
        <taxon>Atheliaceae</taxon>
        <taxon>Athelia</taxon>
    </lineage>
</organism>
<dbReference type="EMBL" id="KV417694">
    <property type="protein sequence ID" value="KZP09687.1"/>
    <property type="molecule type" value="Genomic_DNA"/>
</dbReference>
<reference evidence="2" key="1">
    <citation type="journal article" date="2016" name="Mol. Biol. Evol.">
        <title>Comparative Genomics of Early-Diverging Mushroom-Forming Fungi Provides Insights into the Origins of Lignocellulose Decay Capabilities.</title>
        <authorList>
            <person name="Nagy L.G."/>
            <person name="Riley R."/>
            <person name="Tritt A."/>
            <person name="Adam C."/>
            <person name="Daum C."/>
            <person name="Floudas D."/>
            <person name="Sun H."/>
            <person name="Yadav J.S."/>
            <person name="Pangilinan J."/>
            <person name="Larsson K.H."/>
            <person name="Matsuura K."/>
            <person name="Barry K."/>
            <person name="Labutti K."/>
            <person name="Kuo R."/>
            <person name="Ohm R.A."/>
            <person name="Bhattacharya S.S."/>
            <person name="Shirouzu T."/>
            <person name="Yoshinaga Y."/>
            <person name="Martin F.M."/>
            <person name="Grigoriev I.V."/>
            <person name="Hibbett D.S."/>
        </authorList>
    </citation>
    <scope>NUCLEOTIDE SEQUENCE [LARGE SCALE GENOMIC DNA]</scope>
    <source>
        <strain evidence="2">CBS 109695</strain>
    </source>
</reference>